<gene>
    <name evidence="1" type="ORF">METZ01_LOCUS285722</name>
</gene>
<protein>
    <submittedName>
        <fullName evidence="1">Uncharacterized protein</fullName>
    </submittedName>
</protein>
<feature type="non-terminal residue" evidence="1">
    <location>
        <position position="33"/>
    </location>
</feature>
<accession>A0A382L7F3</accession>
<proteinExistence type="predicted"/>
<dbReference type="EMBL" id="UINC01085378">
    <property type="protein sequence ID" value="SVC32868.1"/>
    <property type="molecule type" value="Genomic_DNA"/>
</dbReference>
<dbReference type="AlphaFoldDB" id="A0A382L7F3"/>
<name>A0A382L7F3_9ZZZZ</name>
<organism evidence="1">
    <name type="scientific">marine metagenome</name>
    <dbReference type="NCBI Taxonomy" id="408172"/>
    <lineage>
        <taxon>unclassified sequences</taxon>
        <taxon>metagenomes</taxon>
        <taxon>ecological metagenomes</taxon>
    </lineage>
</organism>
<evidence type="ECO:0000313" key="1">
    <source>
        <dbReference type="EMBL" id="SVC32868.1"/>
    </source>
</evidence>
<sequence>MTFNSTIFRLALLMTISHVACTESGAQGESGEE</sequence>
<reference evidence="1" key="1">
    <citation type="submission" date="2018-05" db="EMBL/GenBank/DDBJ databases">
        <authorList>
            <person name="Lanie J.A."/>
            <person name="Ng W.-L."/>
            <person name="Kazmierczak K.M."/>
            <person name="Andrzejewski T.M."/>
            <person name="Davidsen T.M."/>
            <person name="Wayne K.J."/>
            <person name="Tettelin H."/>
            <person name="Glass J.I."/>
            <person name="Rusch D."/>
            <person name="Podicherti R."/>
            <person name="Tsui H.-C.T."/>
            <person name="Winkler M.E."/>
        </authorList>
    </citation>
    <scope>NUCLEOTIDE SEQUENCE</scope>
</reference>